<comment type="caution">
    <text evidence="1">The sequence shown here is derived from an EMBL/GenBank/DDBJ whole genome shotgun (WGS) entry which is preliminary data.</text>
</comment>
<evidence type="ECO:0000313" key="1">
    <source>
        <dbReference type="EMBL" id="RDV11899.1"/>
    </source>
</evidence>
<name>A0A3D8L354_9BACT</name>
<dbReference type="EMBL" id="QRGR01000037">
    <property type="protein sequence ID" value="RDV11899.1"/>
    <property type="molecule type" value="Genomic_DNA"/>
</dbReference>
<dbReference type="RefSeq" id="WP_115568065.1">
    <property type="nucleotide sequence ID" value="NZ_QRGR01000037.1"/>
</dbReference>
<keyword evidence="2" id="KW-1185">Reference proteome</keyword>
<accession>A0A3D8L354</accession>
<gene>
    <name evidence="1" type="ORF">DXT99_23635</name>
</gene>
<sequence length="109" mass="12235">MIEVYHRVNYEPNIVLEADVQINQEDYEAVAEIDSDAVGDAWNLTQNGYSSWVKGRHVKALLPGDSRRSSSIGDVFSVNGQLQVILFEGYAPIEWGAKVDFRPSFMANQ</sequence>
<reference evidence="2" key="1">
    <citation type="submission" date="2018-08" db="EMBL/GenBank/DDBJ databases">
        <authorList>
            <person name="Liu Z.-W."/>
            <person name="Du Z.-J."/>
        </authorList>
    </citation>
    <scope>NUCLEOTIDE SEQUENCE [LARGE SCALE GENOMIC DNA]</scope>
    <source>
        <strain evidence="2">H4X</strain>
    </source>
</reference>
<organism evidence="1 2">
    <name type="scientific">Pontibacter diazotrophicus</name>
    <dbReference type="NCBI Taxonomy" id="1400979"/>
    <lineage>
        <taxon>Bacteria</taxon>
        <taxon>Pseudomonadati</taxon>
        <taxon>Bacteroidota</taxon>
        <taxon>Cytophagia</taxon>
        <taxon>Cytophagales</taxon>
        <taxon>Hymenobacteraceae</taxon>
        <taxon>Pontibacter</taxon>
    </lineage>
</organism>
<dbReference type="AlphaFoldDB" id="A0A3D8L354"/>
<dbReference type="OrthoDB" id="9885607at2"/>
<protein>
    <submittedName>
        <fullName evidence="1">Uncharacterized protein</fullName>
    </submittedName>
</protein>
<dbReference type="Proteomes" id="UP000256708">
    <property type="component" value="Unassembled WGS sequence"/>
</dbReference>
<proteinExistence type="predicted"/>
<evidence type="ECO:0000313" key="2">
    <source>
        <dbReference type="Proteomes" id="UP000256708"/>
    </source>
</evidence>